<organism evidence="2 3">
    <name type="scientific">Olea europaea subsp. europaea</name>
    <dbReference type="NCBI Taxonomy" id="158383"/>
    <lineage>
        <taxon>Eukaryota</taxon>
        <taxon>Viridiplantae</taxon>
        <taxon>Streptophyta</taxon>
        <taxon>Embryophyta</taxon>
        <taxon>Tracheophyta</taxon>
        <taxon>Spermatophyta</taxon>
        <taxon>Magnoliopsida</taxon>
        <taxon>eudicotyledons</taxon>
        <taxon>Gunneridae</taxon>
        <taxon>Pentapetalae</taxon>
        <taxon>asterids</taxon>
        <taxon>lamiids</taxon>
        <taxon>Lamiales</taxon>
        <taxon>Oleaceae</taxon>
        <taxon>Oleeae</taxon>
        <taxon>Olea</taxon>
    </lineage>
</organism>
<gene>
    <name evidence="2" type="ORF">OLEA9_A071551</name>
</gene>
<feature type="compositionally biased region" description="Gly residues" evidence="1">
    <location>
        <begin position="203"/>
        <end position="214"/>
    </location>
</feature>
<dbReference type="EMBL" id="CACTIH010004667">
    <property type="protein sequence ID" value="CAA2991077.1"/>
    <property type="molecule type" value="Genomic_DNA"/>
</dbReference>
<comment type="caution">
    <text evidence="2">The sequence shown here is derived from an EMBL/GenBank/DDBJ whole genome shotgun (WGS) entry which is preliminary data.</text>
</comment>
<keyword evidence="3" id="KW-1185">Reference proteome</keyword>
<name>A0A8S0SGA7_OLEEU</name>
<evidence type="ECO:0008006" key="4">
    <source>
        <dbReference type="Google" id="ProtNLM"/>
    </source>
</evidence>
<accession>A0A8S0SGA7</accession>
<reference evidence="2 3" key="1">
    <citation type="submission" date="2019-12" db="EMBL/GenBank/DDBJ databases">
        <authorList>
            <person name="Alioto T."/>
            <person name="Alioto T."/>
            <person name="Gomez Garrido J."/>
        </authorList>
    </citation>
    <scope>NUCLEOTIDE SEQUENCE [LARGE SCALE GENOMIC DNA]</scope>
</reference>
<dbReference type="Gramene" id="OE9A071551T1">
    <property type="protein sequence ID" value="OE9A071551C1"/>
    <property type="gene ID" value="OE9A071551"/>
</dbReference>
<dbReference type="Proteomes" id="UP000594638">
    <property type="component" value="Unassembled WGS sequence"/>
</dbReference>
<proteinExistence type="predicted"/>
<sequence>MALDPTVNAALQGVYALMFGAVEILLPSASIRLLDGSAVVSFGGHTFVGSDPTFGALHSVQAIADGLDNEAPSMTLTLLPPTRSAVAALCAPANQGAQVTVWVGVLNPVTGQVIGTPDVRFIGAMDVPTLRVGKNSRAVEISVTSAFDRFFDGDEGVRLNDAWHQSIWPGETGLSAVTAVQRRLPWGSDAPRPGVVTDRITPNGGGGGRGGGIGATNTLALSDI</sequence>
<evidence type="ECO:0000313" key="3">
    <source>
        <dbReference type="Proteomes" id="UP000594638"/>
    </source>
</evidence>
<protein>
    <recommendedName>
        <fullName evidence="4">DUF2163 domain-containing protein</fullName>
    </recommendedName>
</protein>
<evidence type="ECO:0000256" key="1">
    <source>
        <dbReference type="SAM" id="MobiDB-lite"/>
    </source>
</evidence>
<feature type="region of interest" description="Disordered" evidence="1">
    <location>
        <begin position="188"/>
        <end position="214"/>
    </location>
</feature>
<dbReference type="AlphaFoldDB" id="A0A8S0SGA7"/>
<dbReference type="OrthoDB" id="10680307at2759"/>
<evidence type="ECO:0000313" key="2">
    <source>
        <dbReference type="EMBL" id="CAA2991077.1"/>
    </source>
</evidence>